<reference evidence="1" key="1">
    <citation type="submission" date="2018-06" db="EMBL/GenBank/DDBJ databases">
        <authorList>
            <person name="Zhirakovskaya E."/>
        </authorList>
    </citation>
    <scope>NUCLEOTIDE SEQUENCE</scope>
</reference>
<dbReference type="InterPro" id="IPR011004">
    <property type="entry name" value="Trimer_LpxA-like_sf"/>
</dbReference>
<accession>A0A3B0ZWM7</accession>
<keyword evidence="1" id="KW-0456">Lyase</keyword>
<dbReference type="EMBL" id="UOFR01000056">
    <property type="protein sequence ID" value="VAW98005.1"/>
    <property type="molecule type" value="Genomic_DNA"/>
</dbReference>
<dbReference type="EC" id="4.2.1.1" evidence="1"/>
<dbReference type="InterPro" id="IPR050484">
    <property type="entry name" value="Transf_Hexapept/Carb_Anhydrase"/>
</dbReference>
<dbReference type="PANTHER" id="PTHR13061:SF56">
    <property type="entry name" value="PROTEIN YRDA"/>
    <property type="match status" value="1"/>
</dbReference>
<proteinExistence type="predicted"/>
<dbReference type="Gene3D" id="2.160.10.10">
    <property type="entry name" value="Hexapeptide repeat proteins"/>
    <property type="match status" value="1"/>
</dbReference>
<dbReference type="InterPro" id="IPR047324">
    <property type="entry name" value="LbH_gamma_CA-like"/>
</dbReference>
<sequence>MTIRDFEATRPILGKGVYVDPQAVMIGDVIIGEDSSVWPLTSIRGDVNTIQIGDRTNIQDNSTLHATHDSDYHPGGIATLVGNDVTVGHQVILHACTIGDRCLIGMGSIIMDQAIVADDIIVGAGSLVTQNIQLESGYLYIGRPVKRLRALSDDEKAYIKYSAENYVRLKNRYQQNKN</sequence>
<gene>
    <name evidence="1" type="ORF">MNBD_GAMMA21-724</name>
</gene>
<dbReference type="InterPro" id="IPR001451">
    <property type="entry name" value="Hexapep"/>
</dbReference>
<dbReference type="AlphaFoldDB" id="A0A3B0ZWM7"/>
<protein>
    <submittedName>
        <fullName evidence="1">Carbonic anhydrase, gamma class</fullName>
        <ecNumber evidence="1">4.2.1.1</ecNumber>
    </submittedName>
</protein>
<evidence type="ECO:0000313" key="1">
    <source>
        <dbReference type="EMBL" id="VAW98005.1"/>
    </source>
</evidence>
<dbReference type="Pfam" id="PF00132">
    <property type="entry name" value="Hexapep"/>
    <property type="match status" value="1"/>
</dbReference>
<dbReference type="SUPFAM" id="SSF51161">
    <property type="entry name" value="Trimeric LpxA-like enzymes"/>
    <property type="match status" value="1"/>
</dbReference>
<organism evidence="1">
    <name type="scientific">hydrothermal vent metagenome</name>
    <dbReference type="NCBI Taxonomy" id="652676"/>
    <lineage>
        <taxon>unclassified sequences</taxon>
        <taxon>metagenomes</taxon>
        <taxon>ecological metagenomes</taxon>
    </lineage>
</organism>
<dbReference type="CDD" id="cd04645">
    <property type="entry name" value="LbH_gamma_CA_like"/>
    <property type="match status" value="1"/>
</dbReference>
<dbReference type="GO" id="GO:0004089">
    <property type="term" value="F:carbonate dehydratase activity"/>
    <property type="evidence" value="ECO:0007669"/>
    <property type="project" value="UniProtKB-EC"/>
</dbReference>
<name>A0A3B0ZWM7_9ZZZZ</name>
<dbReference type="PANTHER" id="PTHR13061">
    <property type="entry name" value="DYNACTIN SUBUNIT P25"/>
    <property type="match status" value="1"/>
</dbReference>